<accession>A0A6J4PDK4</accession>
<evidence type="ECO:0000313" key="3">
    <source>
        <dbReference type="EMBL" id="CAA9412896.1"/>
    </source>
</evidence>
<dbReference type="EMBL" id="CADCUY010000312">
    <property type="protein sequence ID" value="CAA9412896.1"/>
    <property type="molecule type" value="Genomic_DNA"/>
</dbReference>
<evidence type="ECO:0000256" key="1">
    <source>
        <dbReference type="PROSITE-ProRule" id="PRU01076"/>
    </source>
</evidence>
<dbReference type="PROSITE" id="PS51740">
    <property type="entry name" value="SPOVT_ABRB"/>
    <property type="match status" value="1"/>
</dbReference>
<sequence length="102" mass="10913">MTTTYPITLDARRRPTLPAELLAESGLDPRDELVAYAEEGRIVLSTRAALVARVQRVFGEASALRGVDGAALLQAQRAEDVAVEEARLAALEERAGQASPGR</sequence>
<dbReference type="AlphaFoldDB" id="A0A6J4PDK4"/>
<keyword evidence="1" id="KW-0238">DNA-binding</keyword>
<gene>
    <name evidence="3" type="ORF">AVDCRST_MAG35-1538</name>
</gene>
<organism evidence="3">
    <name type="scientific">uncultured Quadrisphaera sp</name>
    <dbReference type="NCBI Taxonomy" id="904978"/>
    <lineage>
        <taxon>Bacteria</taxon>
        <taxon>Bacillati</taxon>
        <taxon>Actinomycetota</taxon>
        <taxon>Actinomycetes</taxon>
        <taxon>Kineosporiales</taxon>
        <taxon>Kineosporiaceae</taxon>
        <taxon>Quadrisphaera</taxon>
        <taxon>environmental samples</taxon>
    </lineage>
</organism>
<evidence type="ECO:0000259" key="2">
    <source>
        <dbReference type="PROSITE" id="PS51740"/>
    </source>
</evidence>
<dbReference type="GO" id="GO:0003677">
    <property type="term" value="F:DNA binding"/>
    <property type="evidence" value="ECO:0007669"/>
    <property type="project" value="UniProtKB-UniRule"/>
</dbReference>
<dbReference type="SUPFAM" id="SSF89447">
    <property type="entry name" value="AbrB/MazE/MraZ-like"/>
    <property type="match status" value="1"/>
</dbReference>
<reference evidence="3" key="1">
    <citation type="submission" date="2020-02" db="EMBL/GenBank/DDBJ databases">
        <authorList>
            <person name="Meier V. D."/>
        </authorList>
    </citation>
    <scope>NUCLEOTIDE SEQUENCE</scope>
    <source>
        <strain evidence="3">AVDCRST_MAG35</strain>
    </source>
</reference>
<name>A0A6J4PDK4_9ACTN</name>
<feature type="domain" description="SpoVT-AbrB" evidence="2">
    <location>
        <begin position="4"/>
        <end position="49"/>
    </location>
</feature>
<protein>
    <recommendedName>
        <fullName evidence="2">SpoVT-AbrB domain-containing protein</fullName>
    </recommendedName>
</protein>
<dbReference type="InterPro" id="IPR007159">
    <property type="entry name" value="SpoVT-AbrB_dom"/>
</dbReference>
<dbReference type="InterPro" id="IPR037914">
    <property type="entry name" value="SpoVT-AbrB_sf"/>
</dbReference>
<proteinExistence type="predicted"/>